<evidence type="ECO:0000313" key="2">
    <source>
        <dbReference type="EMBL" id="CAF4122537.1"/>
    </source>
</evidence>
<evidence type="ECO:0000313" key="1">
    <source>
        <dbReference type="EMBL" id="CAF1313930.1"/>
    </source>
</evidence>
<reference evidence="1" key="1">
    <citation type="submission" date="2021-02" db="EMBL/GenBank/DDBJ databases">
        <authorList>
            <person name="Nowell W R."/>
        </authorList>
    </citation>
    <scope>NUCLEOTIDE SEQUENCE</scope>
</reference>
<evidence type="ECO:0000313" key="3">
    <source>
        <dbReference type="Proteomes" id="UP000677228"/>
    </source>
</evidence>
<dbReference type="Proteomes" id="UP000677228">
    <property type="component" value="Unassembled WGS sequence"/>
</dbReference>
<protein>
    <submittedName>
        <fullName evidence="1">Uncharacterized protein</fullName>
    </submittedName>
</protein>
<dbReference type="EMBL" id="CAJNOK010020293">
    <property type="protein sequence ID" value="CAF1313930.1"/>
    <property type="molecule type" value="Genomic_DNA"/>
</dbReference>
<gene>
    <name evidence="1" type="ORF">OVA965_LOCUS29114</name>
    <name evidence="2" type="ORF">TMI583_LOCUS29880</name>
</gene>
<name>A0A8S2F3G3_9BILA</name>
<dbReference type="Proteomes" id="UP000682733">
    <property type="component" value="Unassembled WGS sequence"/>
</dbReference>
<sequence>MLMCGDQRCHSNCQRRGKECGSAKKNEEQINTTPVVACDSDKDLAECVMRANPHEESNSVPATTAANLSLTTISKYRMKHYTAYKPFIDSSFELKLLAFGVTKAWFENAMNRSKLKFSEKHVHVPLLAGFFATHLSFPTRPIHKVTFCTPINDDPRNSKRLSYVKYEHATDFERILIYPGEFHLMKCYMSVIWDVLDQSGIDDRLGYVYKGAALRAILNVSHFNKSLRAVKMIHTSLTILVITEFLHTLPTSIINDLLEKIMCEIPVDYTENRRKQQWFENVINWLDSVKLNNLFDYWKREQCRENIKFHFWHFILYELIVVDPTIINVQYH</sequence>
<organism evidence="1 3">
    <name type="scientific">Didymodactylos carnosus</name>
    <dbReference type="NCBI Taxonomy" id="1234261"/>
    <lineage>
        <taxon>Eukaryota</taxon>
        <taxon>Metazoa</taxon>
        <taxon>Spiralia</taxon>
        <taxon>Gnathifera</taxon>
        <taxon>Rotifera</taxon>
        <taxon>Eurotatoria</taxon>
        <taxon>Bdelloidea</taxon>
        <taxon>Philodinida</taxon>
        <taxon>Philodinidae</taxon>
        <taxon>Didymodactylos</taxon>
    </lineage>
</organism>
<comment type="caution">
    <text evidence="1">The sequence shown here is derived from an EMBL/GenBank/DDBJ whole genome shotgun (WGS) entry which is preliminary data.</text>
</comment>
<dbReference type="EMBL" id="CAJOBA010041886">
    <property type="protein sequence ID" value="CAF4122537.1"/>
    <property type="molecule type" value="Genomic_DNA"/>
</dbReference>
<accession>A0A8S2F3G3</accession>
<proteinExistence type="predicted"/>
<dbReference type="AlphaFoldDB" id="A0A8S2F3G3"/>